<reference evidence="2" key="1">
    <citation type="submission" date="2023-07" db="EMBL/GenBank/DDBJ databases">
        <authorList>
            <consortium name="AG Swart"/>
            <person name="Singh M."/>
            <person name="Singh A."/>
            <person name="Seah K."/>
            <person name="Emmerich C."/>
        </authorList>
    </citation>
    <scope>NUCLEOTIDE SEQUENCE</scope>
    <source>
        <strain evidence="2">DP1</strain>
    </source>
</reference>
<gene>
    <name evidence="2" type="ORF">ECRASSUSDP1_LOCUS13742</name>
</gene>
<dbReference type="EMBL" id="CAMPGE010013698">
    <property type="protein sequence ID" value="CAI2372412.1"/>
    <property type="molecule type" value="Genomic_DNA"/>
</dbReference>
<name>A0AAD1US96_EUPCR</name>
<feature type="region of interest" description="Disordered" evidence="1">
    <location>
        <begin position="287"/>
        <end position="385"/>
    </location>
</feature>
<feature type="region of interest" description="Disordered" evidence="1">
    <location>
        <begin position="115"/>
        <end position="143"/>
    </location>
</feature>
<evidence type="ECO:0000256" key="1">
    <source>
        <dbReference type="SAM" id="MobiDB-lite"/>
    </source>
</evidence>
<dbReference type="AlphaFoldDB" id="A0AAD1US96"/>
<comment type="caution">
    <text evidence="2">The sequence shown here is derived from an EMBL/GenBank/DDBJ whole genome shotgun (WGS) entry which is preliminary data.</text>
</comment>
<dbReference type="Proteomes" id="UP001295684">
    <property type="component" value="Unassembled WGS sequence"/>
</dbReference>
<organism evidence="2 3">
    <name type="scientific">Euplotes crassus</name>
    <dbReference type="NCBI Taxonomy" id="5936"/>
    <lineage>
        <taxon>Eukaryota</taxon>
        <taxon>Sar</taxon>
        <taxon>Alveolata</taxon>
        <taxon>Ciliophora</taxon>
        <taxon>Intramacronucleata</taxon>
        <taxon>Spirotrichea</taxon>
        <taxon>Hypotrichia</taxon>
        <taxon>Euplotida</taxon>
        <taxon>Euplotidae</taxon>
        <taxon>Moneuplotes</taxon>
    </lineage>
</organism>
<feature type="compositionally biased region" description="Polar residues" evidence="1">
    <location>
        <begin position="313"/>
        <end position="323"/>
    </location>
</feature>
<keyword evidence="3" id="KW-1185">Reference proteome</keyword>
<evidence type="ECO:0000313" key="3">
    <source>
        <dbReference type="Proteomes" id="UP001295684"/>
    </source>
</evidence>
<accession>A0AAD1US96</accession>
<proteinExistence type="predicted"/>
<feature type="compositionally biased region" description="Polar residues" evidence="1">
    <location>
        <begin position="292"/>
        <end position="302"/>
    </location>
</feature>
<protein>
    <submittedName>
        <fullName evidence="2">Uncharacterized protein</fullName>
    </submittedName>
</protein>
<feature type="compositionally biased region" description="Acidic residues" evidence="1">
    <location>
        <begin position="371"/>
        <end position="385"/>
    </location>
</feature>
<sequence>MNNSRLHRIRVPSGRESLDLSMNNTLKSRIFKTGKHHRVFGYHQDTQLPYKARADSRRTNNEQDDVISQTPSLVSEIVKTNGIPSPLKWTVKSRRLARKNSAQQQSEYLPQVHDYHERRKNSQSMSVDTSGRRRDPLDVNDIEGARPLPNSYIGKKLFMKDEYERNIGMSSLPNSGKITPLKMDRSYDSKRYMRVDDIDVKRRGKIIVPVSIPQGLKKDSNMIEYKGIPKQRKLLAQQGRLPFTRRYTKEKYGNEQPYNNLSLLHHENQTERDIDPEMRSRRFKAELRRAESTSTYNSQSVRSIKPMEHPPSSHHSQIMQSPSLIKPIKNPKQSRRLVLKESSRRISPSKRKFIVNTRDLRRLPPPPEGYEYFEEVSEEESEEET</sequence>
<evidence type="ECO:0000313" key="2">
    <source>
        <dbReference type="EMBL" id="CAI2372412.1"/>
    </source>
</evidence>